<protein>
    <submittedName>
        <fullName evidence="2">Uncharacterized protein</fullName>
    </submittedName>
</protein>
<evidence type="ECO:0000256" key="1">
    <source>
        <dbReference type="SAM" id="MobiDB-lite"/>
    </source>
</evidence>
<organism evidence="2 3">
    <name type="scientific">Microbacterium proteolyticum</name>
    <dbReference type="NCBI Taxonomy" id="1572644"/>
    <lineage>
        <taxon>Bacteria</taxon>
        <taxon>Bacillati</taxon>
        <taxon>Actinomycetota</taxon>
        <taxon>Actinomycetes</taxon>
        <taxon>Micrococcales</taxon>
        <taxon>Microbacteriaceae</taxon>
        <taxon>Microbacterium</taxon>
    </lineage>
</organism>
<gene>
    <name evidence="2" type="ORF">FHS07_000548</name>
</gene>
<evidence type="ECO:0000313" key="2">
    <source>
        <dbReference type="EMBL" id="MBB3156864.1"/>
    </source>
</evidence>
<feature type="region of interest" description="Disordered" evidence="1">
    <location>
        <begin position="339"/>
        <end position="369"/>
    </location>
</feature>
<proteinExistence type="predicted"/>
<name>A0A7W5GDU7_9MICO</name>
<dbReference type="AlphaFoldDB" id="A0A7W5GDU7"/>
<dbReference type="Proteomes" id="UP000543579">
    <property type="component" value="Unassembled WGS sequence"/>
</dbReference>
<comment type="caution">
    <text evidence="2">The sequence shown here is derived from an EMBL/GenBank/DDBJ whole genome shotgun (WGS) entry which is preliminary data.</text>
</comment>
<dbReference type="EMBL" id="JACHXY010000001">
    <property type="protein sequence ID" value="MBB3156864.1"/>
    <property type="molecule type" value="Genomic_DNA"/>
</dbReference>
<accession>A0A7W5GDU7</accession>
<reference evidence="2 3" key="1">
    <citation type="submission" date="2020-08" db="EMBL/GenBank/DDBJ databases">
        <title>Genomic Encyclopedia of Type Strains, Phase III (KMG-III): the genomes of soil and plant-associated and newly described type strains.</title>
        <authorList>
            <person name="Whitman W."/>
        </authorList>
    </citation>
    <scope>NUCLEOTIDE SEQUENCE [LARGE SCALE GENOMIC DNA]</scope>
    <source>
        <strain evidence="2 3">CECT 8356</strain>
    </source>
</reference>
<feature type="compositionally biased region" description="Low complexity" evidence="1">
    <location>
        <begin position="344"/>
        <end position="363"/>
    </location>
</feature>
<sequence>MTGGAVDERDARLVVEWITGRHRSFRRAVFCAPGAPAGRVAVALGADDVLLVPDARPVETAARVIGYRGAFDDIGDTLHVAGHTVELQHYASAAYVELVGPTAMRFFDLDGWRAFLDDADLARDAGVFAGPLVDPRLRLADADAVDAPFDVAPPNALHIHADGRITAGAQGEHLGSVDTAVDDLWAARPRWTALTDVVAEPVLVDGLASRPWLARYLRAAEVWGVLGIRPGEGRVDGFGWSADAESEGDARPRPEDAFLVETAAGVLLADLRTRRRQRLSDTTAAVVAILQTSSDPDSAAQRLARMKRISATSAAHLCAEAAERLGVRAGVPLASRFARSAREVSSSPVPGPRASGPGPSAPVVVKGNA</sequence>
<dbReference type="NCBIfam" id="NF041823">
    <property type="entry name" value="daptide_RRE"/>
    <property type="match status" value="1"/>
</dbReference>
<dbReference type="InterPro" id="IPR049693">
    <property type="entry name" value="Daptide_RRE"/>
</dbReference>
<evidence type="ECO:0000313" key="3">
    <source>
        <dbReference type="Proteomes" id="UP000543579"/>
    </source>
</evidence>
<dbReference type="RefSeq" id="WP_183418366.1">
    <property type="nucleotide sequence ID" value="NZ_JACHXY010000001.1"/>
</dbReference>